<evidence type="ECO:0000259" key="10">
    <source>
        <dbReference type="PROSITE" id="PS51272"/>
    </source>
</evidence>
<keyword evidence="3 8" id="KW-0378">Hydrolase</keyword>
<keyword evidence="6 8" id="KW-0326">Glycosidase</keyword>
<feature type="compositionally biased region" description="Low complexity" evidence="9">
    <location>
        <begin position="495"/>
        <end position="515"/>
    </location>
</feature>
<dbReference type="InterPro" id="IPR001119">
    <property type="entry name" value="SLH_dom"/>
</dbReference>
<feature type="domain" description="SLH" evidence="10">
    <location>
        <begin position="1407"/>
        <end position="1470"/>
    </location>
</feature>
<comment type="catalytic activity">
    <reaction evidence="8">
        <text>Hydrolysis of terminal, non-reducing alpha-D-galactose residues in alpha-D-galactosides, including galactose oligosaccharides, galactomannans and galactolipids.</text>
        <dbReference type="EC" id="3.2.1.22"/>
    </reaction>
</comment>
<evidence type="ECO:0000256" key="8">
    <source>
        <dbReference type="RuleBase" id="RU361168"/>
    </source>
</evidence>
<dbReference type="PROSITE" id="PS51272">
    <property type="entry name" value="SLH"/>
    <property type="match status" value="3"/>
</dbReference>
<dbReference type="SUPFAM" id="SSF51011">
    <property type="entry name" value="Glycosyl hydrolase domain"/>
    <property type="match status" value="1"/>
</dbReference>
<name>A0ABQ1F5N9_9BACL</name>
<dbReference type="Gene3D" id="2.60.40.1180">
    <property type="entry name" value="Golgi alpha-mannosidase II"/>
    <property type="match status" value="1"/>
</dbReference>
<comment type="caution">
    <text evidence="11">The sequence shown here is derived from an EMBL/GenBank/DDBJ whole genome shotgun (WGS) entry which is preliminary data.</text>
</comment>
<dbReference type="InterPro" id="IPR013785">
    <property type="entry name" value="Aldolase_TIM"/>
</dbReference>
<dbReference type="InterPro" id="IPR014756">
    <property type="entry name" value="Ig_E-set"/>
</dbReference>
<dbReference type="PRINTS" id="PR00740">
    <property type="entry name" value="GLHYDRLASE27"/>
</dbReference>
<dbReference type="Pfam" id="PF16499">
    <property type="entry name" value="Melibiase_2"/>
    <property type="match status" value="2"/>
</dbReference>
<dbReference type="EMBL" id="BMHE01000037">
    <property type="protein sequence ID" value="GGA00012.1"/>
    <property type="molecule type" value="Genomic_DNA"/>
</dbReference>
<reference evidence="12" key="1">
    <citation type="journal article" date="2019" name="Int. J. Syst. Evol. Microbiol.">
        <title>The Global Catalogue of Microorganisms (GCM) 10K type strain sequencing project: providing services to taxonomists for standard genome sequencing and annotation.</title>
        <authorList>
            <consortium name="The Broad Institute Genomics Platform"/>
            <consortium name="The Broad Institute Genome Sequencing Center for Infectious Disease"/>
            <person name="Wu L."/>
            <person name="Ma J."/>
        </authorList>
    </citation>
    <scope>NUCLEOTIDE SEQUENCE [LARGE SCALE GENOMIC DNA]</scope>
    <source>
        <strain evidence="12">CGMCC 1.15043</strain>
    </source>
</reference>
<dbReference type="EC" id="3.2.1.22" evidence="8"/>
<keyword evidence="4" id="KW-0136">Cellulose degradation</keyword>
<evidence type="ECO:0000256" key="4">
    <source>
        <dbReference type="ARBA" id="ARBA00023001"/>
    </source>
</evidence>
<dbReference type="Gene3D" id="2.60.40.10">
    <property type="entry name" value="Immunoglobulins"/>
    <property type="match status" value="3"/>
</dbReference>
<dbReference type="Pfam" id="PF00395">
    <property type="entry name" value="SLH"/>
    <property type="match status" value="3"/>
</dbReference>
<sequence>MRNKLQRHKKIWLGLLLAIVVIAQIGYVPASGSIAKAADNGLAQKPYMGWSSYSMQVYDGPAGNWISEAKIKQMSDAMHEKLQAHGYNRINIDAGWNGSMDEYGRPVPSTTLYPGGFQNLIDYVHANGQKIGVYFIPGLSPEAVNSNLPIYNAPGCTIGDIAVKPYKYADYWNIGYKIDFSNPCAQKYIDSIADLIASWGIDFVKFDSVTPGSGHNDVTIDARDDVKAWSAALGRHNIWFELSWALDHNYVDYWKKYANGWRVDWDVESYDREIGMTQWANIARLFPDAALWWRDAGPGGWNDFDSLNVGNGSTSGLTKDERQTATTLWAASSAQLYTGDDLTNLDAYGLELLTNDEVIAVNQAGRPVHPVSTATSQQVWYANNGDGTYTVALFNLGNKGTGVSVNWSDMGLSGAASVRDLWSHTELGSFNSGLGQIYLEPHASRLFKVTAQNGTSIVNDDDTGMRYSGGWTRNGGQERTRDAQDLSIAITDSFSTPSNPTTGNNTQPPNSPNQSVTHSVYINDNDPTIQYTNRWGYSSGRSFNDYAGDVHYGEPDNGIEPEFTYTFTGTGIEVLSEQGSSNGRMDIYIDGLLKATVDSEGTPQAGQHSVYQVTDLPQGSHTLKAVRNASGQYYFILDALKVTTASLLSPPSATIFDKDQPSDITSQLVLGASSLRSIKNGSTSLQLNTDYTVSNNIVTIKKEFWLQQPSSQLTTLDFAFAGGDTQSLSIAVTGTSLHPTTANFDKKASAQADVAASLTLGGSNSLTSITNGTAPLTANEDYTISNGQVKIFKSYLVQQPIGVTNLTFTFSSGNPQTLAITISNSASPGRFAYINDDHPGIHYTGSWNRSTNRPFNDYGKDVHYLEKNNDYFTYTFTGTGITYITEVDQGQGDVDMYIDGQLHGTAHTYGANAHNDAQRDVYTVSNLPLGVHTLKAVKKTGQFMLLDALKVQLPDLIDISSADFNKAGSAQADVTLNIIGNSQSLSGISNGTQSLRNHTDYEISGNHVTIKKDYLAAQSVGTLKLTFSFIGDYADDIHAAAANGDLFEYTFKGTGIELLAPLGPEQGEMDVFIDGVLKQTINAYSTIRSSQQSLFHADSLAAGAHTLQVVKKSGSIMLVDALKFNVAAQTTLPPTSGGSYGGGGAGSITGTVNVVRTTQADGSSQDEVKLTNDNSQALVDKAKAAGLKSAIITLPDAKDAVSLTKISIPQSSHSLIEKSGLGLDLDTANVKIHIPSVSLHGFSEDAYFNLTPVKSTDATQKLVNRAHSSKIVLAVAGKANVTLLGRPIEIETNLQNREVTVVLPVKSMDWHDADLEQLGVYIEHSDGTTEFKKVALTTFDGGKGVQFTINKFSTFALLKVATGSSLFLHTPYIQGYDGGFFKPDNQITRAEMAMILSRIATNKEVASDPLYTDVKSDHWASEAIAKVTRMGLMQGYADEAFKPEQPITRAEMAALAAKFAPDSVESGVGFSDTIGHWAEAVIKISQNAGFISGYSDGSFGPANPLTRAEAVTVINHMLSRGPLLGTEHSSWMDVPDNHWASRDIEEASVKHSFEPRSNGGEQTTK</sequence>
<dbReference type="InterPro" id="IPR013783">
    <property type="entry name" value="Ig-like_fold"/>
</dbReference>
<keyword evidence="5" id="KW-0119">Carbohydrate metabolism</keyword>
<evidence type="ECO:0000256" key="3">
    <source>
        <dbReference type="ARBA" id="ARBA00022801"/>
    </source>
</evidence>
<accession>A0ABQ1F5N9</accession>
<evidence type="ECO:0000313" key="11">
    <source>
        <dbReference type="EMBL" id="GGA00012.1"/>
    </source>
</evidence>
<keyword evidence="2" id="KW-0732">Signal</keyword>
<feature type="domain" description="SLH" evidence="10">
    <location>
        <begin position="1471"/>
        <end position="1528"/>
    </location>
</feature>
<dbReference type="PANTHER" id="PTHR11452">
    <property type="entry name" value="ALPHA-GALACTOSIDASE/ALPHA-N-ACETYLGALACTOSAMINIDASE"/>
    <property type="match status" value="1"/>
</dbReference>
<evidence type="ECO:0000256" key="2">
    <source>
        <dbReference type="ARBA" id="ARBA00022729"/>
    </source>
</evidence>
<dbReference type="InterPro" id="IPR017853">
    <property type="entry name" value="GH"/>
</dbReference>
<dbReference type="InterPro" id="IPR041233">
    <property type="entry name" value="Melibiase_C"/>
</dbReference>
<dbReference type="Pfam" id="PF17801">
    <property type="entry name" value="Melibiase_C"/>
    <property type="match status" value="1"/>
</dbReference>
<evidence type="ECO:0000256" key="9">
    <source>
        <dbReference type="SAM" id="MobiDB-lite"/>
    </source>
</evidence>
<keyword evidence="8" id="KW-1015">Disulfide bond</keyword>
<dbReference type="InterPro" id="IPR002241">
    <property type="entry name" value="Glyco_hydro_27"/>
</dbReference>
<protein>
    <recommendedName>
        <fullName evidence="8">Alpha-galactosidase</fullName>
        <ecNumber evidence="8">3.2.1.22</ecNumber>
    </recommendedName>
    <alternativeName>
        <fullName evidence="8">Melibiase</fullName>
    </alternativeName>
</protein>
<dbReference type="InterPro" id="IPR005102">
    <property type="entry name" value="Carbo-bd_X2"/>
</dbReference>
<dbReference type="SUPFAM" id="SSF81296">
    <property type="entry name" value="E set domains"/>
    <property type="match status" value="3"/>
</dbReference>
<organism evidence="11 12">
    <name type="scientific">Paenibacillus marchantiophytorum</name>
    <dbReference type="NCBI Taxonomy" id="1619310"/>
    <lineage>
        <taxon>Bacteria</taxon>
        <taxon>Bacillati</taxon>
        <taxon>Bacillota</taxon>
        <taxon>Bacilli</taxon>
        <taxon>Bacillales</taxon>
        <taxon>Paenibacillaceae</taxon>
        <taxon>Paenibacillus</taxon>
    </lineage>
</organism>
<evidence type="ECO:0000256" key="7">
    <source>
        <dbReference type="ARBA" id="ARBA00023326"/>
    </source>
</evidence>
<dbReference type="SUPFAM" id="SSF51445">
    <property type="entry name" value="(Trans)glycosidases"/>
    <property type="match status" value="1"/>
</dbReference>
<dbReference type="Gene3D" id="2.60.120.260">
    <property type="entry name" value="Galactose-binding domain-like"/>
    <property type="match status" value="3"/>
</dbReference>
<gene>
    <name evidence="11" type="ORF">GCM10008018_52830</name>
</gene>
<dbReference type="Gene3D" id="3.20.20.70">
    <property type="entry name" value="Aldolase class I"/>
    <property type="match status" value="1"/>
</dbReference>
<keyword evidence="12" id="KW-1185">Reference proteome</keyword>
<comment type="similarity">
    <text evidence="1 8">Belongs to the glycosyl hydrolase 27 family.</text>
</comment>
<dbReference type="CDD" id="cd14792">
    <property type="entry name" value="GH27"/>
    <property type="match status" value="1"/>
</dbReference>
<feature type="domain" description="SLH" evidence="10">
    <location>
        <begin position="1343"/>
        <end position="1406"/>
    </location>
</feature>
<evidence type="ECO:0000256" key="6">
    <source>
        <dbReference type="ARBA" id="ARBA00023295"/>
    </source>
</evidence>
<dbReference type="RefSeq" id="WP_189017182.1">
    <property type="nucleotide sequence ID" value="NZ_BMHE01000037.1"/>
</dbReference>
<dbReference type="InterPro" id="IPR013780">
    <property type="entry name" value="Glyco_hydro_b"/>
</dbReference>
<dbReference type="Proteomes" id="UP000615455">
    <property type="component" value="Unassembled WGS sequence"/>
</dbReference>
<evidence type="ECO:0000256" key="5">
    <source>
        <dbReference type="ARBA" id="ARBA00023277"/>
    </source>
</evidence>
<evidence type="ECO:0000256" key="1">
    <source>
        <dbReference type="ARBA" id="ARBA00009743"/>
    </source>
</evidence>
<dbReference type="PANTHER" id="PTHR11452:SF75">
    <property type="entry name" value="ALPHA-GALACTOSIDASE MEL1"/>
    <property type="match status" value="1"/>
</dbReference>
<dbReference type="Pfam" id="PF03442">
    <property type="entry name" value="CBM_X2"/>
    <property type="match status" value="3"/>
</dbReference>
<evidence type="ECO:0000313" key="12">
    <source>
        <dbReference type="Proteomes" id="UP000615455"/>
    </source>
</evidence>
<proteinExistence type="inferred from homology"/>
<keyword evidence="7" id="KW-0624">Polysaccharide degradation</keyword>
<feature type="region of interest" description="Disordered" evidence="9">
    <location>
        <begin position="492"/>
        <end position="520"/>
    </location>
</feature>